<evidence type="ECO:0000313" key="3">
    <source>
        <dbReference type="EMBL" id="SKB10461.1"/>
    </source>
</evidence>
<evidence type="ECO:0000256" key="2">
    <source>
        <dbReference type="SAM" id="SignalP"/>
    </source>
</evidence>
<dbReference type="STRING" id="1736691.SAMN06295964_3338"/>
<evidence type="ECO:0000313" key="4">
    <source>
        <dbReference type="Proteomes" id="UP000191040"/>
    </source>
</evidence>
<accession>A0A1T4Z9Z1</accession>
<feature type="chain" id="PRO_5038655090" description="Lipoprotein" evidence="2">
    <location>
        <begin position="19"/>
        <end position="152"/>
    </location>
</feature>
<dbReference type="AlphaFoldDB" id="A0A1T4Z9Z1"/>
<dbReference type="OrthoDB" id="4829965at2"/>
<dbReference type="EMBL" id="LT796768">
    <property type="protein sequence ID" value="SKB10461.1"/>
    <property type="molecule type" value="Genomic_DNA"/>
</dbReference>
<organism evidence="3 4">
    <name type="scientific">Aeromicrobium choanae</name>
    <dbReference type="NCBI Taxonomy" id="1736691"/>
    <lineage>
        <taxon>Bacteria</taxon>
        <taxon>Bacillati</taxon>
        <taxon>Actinomycetota</taxon>
        <taxon>Actinomycetes</taxon>
        <taxon>Propionibacteriales</taxon>
        <taxon>Nocardioidaceae</taxon>
        <taxon>Aeromicrobium</taxon>
    </lineage>
</organism>
<name>A0A1T4Z9Z1_9ACTN</name>
<feature type="compositionally biased region" description="Low complexity" evidence="1">
    <location>
        <begin position="21"/>
        <end position="41"/>
    </location>
</feature>
<keyword evidence="2" id="KW-0732">Signal</keyword>
<proteinExistence type="predicted"/>
<protein>
    <recommendedName>
        <fullName evidence="5">Lipoprotein</fullName>
    </recommendedName>
</protein>
<sequence>MRSLTRLAVLPVLALALAACGSSGDDSPGSGAATSATPAPSRGVPPGVEETLDSPAGVAVGEDGQIHVITYGSSTNPAVVHQVNAEGQKVVVQVSPEEGRPATMDYVPTTSTFELPEGVDEDEPVTFVLGAFGSVVLDSIEPGQQAWIEREE</sequence>
<reference evidence="4" key="1">
    <citation type="submission" date="2017-02" db="EMBL/GenBank/DDBJ databases">
        <authorList>
            <person name="Varghese N."/>
            <person name="Submissions S."/>
        </authorList>
    </citation>
    <scope>NUCLEOTIDE SEQUENCE [LARGE SCALE GENOMIC DNA]</scope>
    <source>
        <strain evidence="4">9H-4</strain>
    </source>
</reference>
<evidence type="ECO:0000256" key="1">
    <source>
        <dbReference type="SAM" id="MobiDB-lite"/>
    </source>
</evidence>
<evidence type="ECO:0008006" key="5">
    <source>
        <dbReference type="Google" id="ProtNLM"/>
    </source>
</evidence>
<keyword evidence="4" id="KW-1185">Reference proteome</keyword>
<dbReference type="RefSeq" id="WP_153303078.1">
    <property type="nucleotide sequence ID" value="NZ_LT796768.1"/>
</dbReference>
<feature type="region of interest" description="Disordered" evidence="1">
    <location>
        <begin position="21"/>
        <end position="55"/>
    </location>
</feature>
<dbReference type="PROSITE" id="PS51257">
    <property type="entry name" value="PROKAR_LIPOPROTEIN"/>
    <property type="match status" value="1"/>
</dbReference>
<dbReference type="Proteomes" id="UP000191040">
    <property type="component" value="Chromosome I"/>
</dbReference>
<feature type="signal peptide" evidence="2">
    <location>
        <begin position="1"/>
        <end position="18"/>
    </location>
</feature>
<gene>
    <name evidence="3" type="ORF">SAMN06295964_3338</name>
</gene>